<name>A0AAU8JIW7_9CYAN</name>
<accession>A0AAU8JIW7</accession>
<protein>
    <submittedName>
        <fullName evidence="1">Uncharacterized protein</fullName>
    </submittedName>
</protein>
<organism evidence="1">
    <name type="scientific">Planktothricoides raciborskii GIHE-MW2</name>
    <dbReference type="NCBI Taxonomy" id="2792601"/>
    <lineage>
        <taxon>Bacteria</taxon>
        <taxon>Bacillati</taxon>
        <taxon>Cyanobacteriota</taxon>
        <taxon>Cyanophyceae</taxon>
        <taxon>Oscillatoriophycideae</taxon>
        <taxon>Oscillatoriales</taxon>
        <taxon>Oscillatoriaceae</taxon>
        <taxon>Planktothricoides</taxon>
    </lineage>
</organism>
<dbReference type="EMBL" id="CP159837">
    <property type="protein sequence ID" value="XCM38013.1"/>
    <property type="molecule type" value="Genomic_DNA"/>
</dbReference>
<evidence type="ECO:0000313" key="1">
    <source>
        <dbReference type="EMBL" id="XCM38013.1"/>
    </source>
</evidence>
<proteinExistence type="predicted"/>
<sequence>MAKIGGSYPVSRFVGKEAIAFLVGRWAIAILFLDKRSLFYWAVGDRLWFRNRVSFWNSRSGGKNNGEPGSLLVGKKAIAYWLNSLCPSCLCGSILKKLSWRSLFYFWISDR</sequence>
<dbReference type="AlphaFoldDB" id="A0AAU8JIW7"/>
<gene>
    <name evidence="1" type="ORF">ABWT76_000832</name>
</gene>
<dbReference type="RefSeq" id="WP_190879941.1">
    <property type="nucleotide sequence ID" value="NZ_CP159837.1"/>
</dbReference>
<reference evidence="1" key="1">
    <citation type="submission" date="2024-07" db="EMBL/GenBank/DDBJ databases">
        <authorList>
            <person name="Kim Y.J."/>
            <person name="Jeong J.Y."/>
        </authorList>
    </citation>
    <scope>NUCLEOTIDE SEQUENCE</scope>
    <source>
        <strain evidence="1">GIHE-MW2</strain>
    </source>
</reference>